<organism evidence="2 3">
    <name type="scientific">Halioxenophilus aromaticivorans</name>
    <dbReference type="NCBI Taxonomy" id="1306992"/>
    <lineage>
        <taxon>Bacteria</taxon>
        <taxon>Pseudomonadati</taxon>
        <taxon>Pseudomonadota</taxon>
        <taxon>Gammaproteobacteria</taxon>
        <taxon>Alteromonadales</taxon>
        <taxon>Alteromonadaceae</taxon>
        <taxon>Halioxenophilus</taxon>
    </lineage>
</organism>
<evidence type="ECO:0000313" key="2">
    <source>
        <dbReference type="EMBL" id="GAA4932123.1"/>
    </source>
</evidence>
<name>A0AAV3TXT7_9ALTE</name>
<keyword evidence="1" id="KW-0732">Signal</keyword>
<dbReference type="Proteomes" id="UP001409585">
    <property type="component" value="Unassembled WGS sequence"/>
</dbReference>
<proteinExistence type="predicted"/>
<protein>
    <submittedName>
        <fullName evidence="2">Uncharacterized protein</fullName>
    </submittedName>
</protein>
<accession>A0AAV3TXT7</accession>
<gene>
    <name evidence="2" type="ORF">GCM10025791_05660</name>
</gene>
<sequence>MTINSYRAFATATLLASATALTSLSAFAGNKNGLDARANEFQMTRPAALSEGCATKAKGFVRITPVGEAERMEIFVQGMPANSEVEVFTIQVPEFPFGMSWYVGDIKTNAKGKGYASFVSRFNEETFVVAPGEAIATLSHDADAATNPATAPVHTYHVGIWFDSPEDAISLGCPGIQTPFNGDHTAGIQVLNTGRFPDTAGPLLD</sequence>
<evidence type="ECO:0000313" key="3">
    <source>
        <dbReference type="Proteomes" id="UP001409585"/>
    </source>
</evidence>
<dbReference type="EMBL" id="BAABLX010000004">
    <property type="protein sequence ID" value="GAA4932123.1"/>
    <property type="molecule type" value="Genomic_DNA"/>
</dbReference>
<dbReference type="RefSeq" id="WP_345416740.1">
    <property type="nucleotide sequence ID" value="NZ_AP031496.1"/>
</dbReference>
<evidence type="ECO:0000256" key="1">
    <source>
        <dbReference type="SAM" id="SignalP"/>
    </source>
</evidence>
<keyword evidence="3" id="KW-1185">Reference proteome</keyword>
<feature type="signal peptide" evidence="1">
    <location>
        <begin position="1"/>
        <end position="28"/>
    </location>
</feature>
<feature type="chain" id="PRO_5043831150" evidence="1">
    <location>
        <begin position="29"/>
        <end position="205"/>
    </location>
</feature>
<comment type="caution">
    <text evidence="2">The sequence shown here is derived from an EMBL/GenBank/DDBJ whole genome shotgun (WGS) entry which is preliminary data.</text>
</comment>
<reference evidence="3" key="1">
    <citation type="journal article" date="2019" name="Int. J. Syst. Evol. Microbiol.">
        <title>The Global Catalogue of Microorganisms (GCM) 10K type strain sequencing project: providing services to taxonomists for standard genome sequencing and annotation.</title>
        <authorList>
            <consortium name="The Broad Institute Genomics Platform"/>
            <consortium name="The Broad Institute Genome Sequencing Center for Infectious Disease"/>
            <person name="Wu L."/>
            <person name="Ma J."/>
        </authorList>
    </citation>
    <scope>NUCLEOTIDE SEQUENCE [LARGE SCALE GENOMIC DNA]</scope>
    <source>
        <strain evidence="3">JCM 19134</strain>
    </source>
</reference>
<dbReference type="AlphaFoldDB" id="A0AAV3TXT7"/>